<gene>
    <name evidence="3" type="ORF">M998_0469</name>
</gene>
<dbReference type="PANTHER" id="PTHR43708">
    <property type="entry name" value="CONSERVED EXPRESSED OXIDOREDUCTASE (EUROFUNG)"/>
    <property type="match status" value="1"/>
</dbReference>
<dbReference type="PATRIC" id="fig|1354272.4.peg.485"/>
<proteinExistence type="predicted"/>
<sequence>MRKLRVGIIGLGSIAQKAYLPILCKEDNWQLVGAFSPNQSKAKQVCDSYRIRLFTDINGLAGHCDAIFVHSSTASHFEIVKSLLMLGIHVYVDKPLTETIEQSEQLITLAIQHKCMLMVGFNRRFSPFYCALKQDINNLSSLRMDKHRSDSVGPKDVRFTLLDDYLHVVDTVLWLAGQKAELISGSISATENNELFYAEHHLKINNGWMTTSMHRKAGSQQEQLIAVEEDTIYQVTNMNHWRSESQQGIIERQPSSWDSILVQRGFDGAIRHFIESVSNNTQPLVSGEEVLSAQRLIEKMLLQIK</sequence>
<evidence type="ECO:0000259" key="2">
    <source>
        <dbReference type="Pfam" id="PF21378"/>
    </source>
</evidence>
<dbReference type="Pfam" id="PF01408">
    <property type="entry name" value="GFO_IDH_MocA"/>
    <property type="match status" value="1"/>
</dbReference>
<comment type="caution">
    <text evidence="3">The sequence shown here is derived from an EMBL/GenBank/DDBJ whole genome shotgun (WGS) entry which is preliminary data.</text>
</comment>
<dbReference type="GO" id="GO:0000166">
    <property type="term" value="F:nucleotide binding"/>
    <property type="evidence" value="ECO:0007669"/>
    <property type="project" value="InterPro"/>
</dbReference>
<dbReference type="GO" id="GO:0016491">
    <property type="term" value="F:oxidoreductase activity"/>
    <property type="evidence" value="ECO:0007669"/>
    <property type="project" value="UniProtKB-KW"/>
</dbReference>
<protein>
    <submittedName>
        <fullName evidence="3">MviM family virulence factor</fullName>
        <ecNumber evidence="3">1.-.-.-</ecNumber>
    </submittedName>
</protein>
<dbReference type="InterPro" id="IPR000683">
    <property type="entry name" value="Gfo/Idh/MocA-like_OxRdtase_N"/>
</dbReference>
<dbReference type="InterPro" id="IPR036291">
    <property type="entry name" value="NAD(P)-bd_dom_sf"/>
</dbReference>
<evidence type="ECO:0000313" key="4">
    <source>
        <dbReference type="Proteomes" id="UP000078224"/>
    </source>
</evidence>
<dbReference type="InterPro" id="IPR048477">
    <property type="entry name" value="YceM-like_C"/>
</dbReference>
<dbReference type="Pfam" id="PF21378">
    <property type="entry name" value="YceM-like_C"/>
    <property type="match status" value="1"/>
</dbReference>
<dbReference type="SUPFAM" id="SSF55347">
    <property type="entry name" value="Glyceraldehyde-3-phosphate dehydrogenase-like, C-terminal domain"/>
    <property type="match status" value="1"/>
</dbReference>
<dbReference type="OrthoDB" id="9781031at2"/>
<dbReference type="AlphaFoldDB" id="A0A1B7K2V8"/>
<dbReference type="SUPFAM" id="SSF51735">
    <property type="entry name" value="NAD(P)-binding Rossmann-fold domains"/>
    <property type="match status" value="1"/>
</dbReference>
<evidence type="ECO:0000259" key="1">
    <source>
        <dbReference type="Pfam" id="PF01408"/>
    </source>
</evidence>
<dbReference type="Gene3D" id="3.30.360.10">
    <property type="entry name" value="Dihydrodipicolinate Reductase, domain 2"/>
    <property type="match status" value="1"/>
</dbReference>
<feature type="domain" description="Gfo/Idh/MocA-like oxidoreductase N-terminal" evidence="1">
    <location>
        <begin position="4"/>
        <end position="121"/>
    </location>
</feature>
<accession>A0A1B7K2V8</accession>
<dbReference type="Proteomes" id="UP000078224">
    <property type="component" value="Unassembled WGS sequence"/>
</dbReference>
<dbReference type="EC" id="1.-.-.-" evidence="3"/>
<dbReference type="Gene3D" id="3.40.50.720">
    <property type="entry name" value="NAD(P)-binding Rossmann-like Domain"/>
    <property type="match status" value="1"/>
</dbReference>
<feature type="domain" description="YceM-like C-terminal" evidence="2">
    <location>
        <begin position="127"/>
        <end position="245"/>
    </location>
</feature>
<name>A0A1B7K2V8_9GAMM</name>
<dbReference type="RefSeq" id="WP_068443298.1">
    <property type="nucleotide sequence ID" value="NZ_LXEW01000010.1"/>
</dbReference>
<reference evidence="3 4" key="1">
    <citation type="submission" date="2016-04" db="EMBL/GenBank/DDBJ databases">
        <title>ATOL: Assembling a taxonomically balanced genome-scale reconstruction of the evolutionary history of the Enterobacteriaceae.</title>
        <authorList>
            <person name="Plunkett G.III."/>
            <person name="Neeno-Eckwall E.C."/>
            <person name="Glasner J.D."/>
            <person name="Perna N.T."/>
        </authorList>
    </citation>
    <scope>NUCLEOTIDE SEQUENCE [LARGE SCALE GENOMIC DNA]</scope>
    <source>
        <strain evidence="3 4">ATCC 35613</strain>
    </source>
</reference>
<organism evidence="3 4">
    <name type="scientific">Providencia heimbachae ATCC 35613</name>
    <dbReference type="NCBI Taxonomy" id="1354272"/>
    <lineage>
        <taxon>Bacteria</taxon>
        <taxon>Pseudomonadati</taxon>
        <taxon>Pseudomonadota</taxon>
        <taxon>Gammaproteobacteria</taxon>
        <taxon>Enterobacterales</taxon>
        <taxon>Morganellaceae</taxon>
        <taxon>Providencia</taxon>
    </lineage>
</organism>
<keyword evidence="4" id="KW-1185">Reference proteome</keyword>
<evidence type="ECO:0000313" key="3">
    <source>
        <dbReference type="EMBL" id="OAT54478.1"/>
    </source>
</evidence>
<keyword evidence="3" id="KW-0560">Oxidoreductase</keyword>
<dbReference type="EMBL" id="LXEW01000010">
    <property type="protein sequence ID" value="OAT54478.1"/>
    <property type="molecule type" value="Genomic_DNA"/>
</dbReference>
<dbReference type="InterPro" id="IPR051317">
    <property type="entry name" value="Gfo/Idh/MocA_oxidoreduct"/>
</dbReference>
<dbReference type="PANTHER" id="PTHR43708:SF4">
    <property type="entry name" value="OXIDOREDUCTASE YCEM-RELATED"/>
    <property type="match status" value="1"/>
</dbReference>